<organism evidence="1">
    <name type="scientific">Synechococcus virus S-PRM1</name>
    <dbReference type="NCBI Taxonomy" id="2100130"/>
    <lineage>
        <taxon>Viruses</taxon>
        <taxon>Duplodnaviria</taxon>
        <taxon>Heunggongvirae</taxon>
        <taxon>Uroviricota</taxon>
        <taxon>Caudoviricetes</taxon>
        <taxon>Pantevenvirales</taxon>
        <taxon>Kyanoviridae</taxon>
        <taxon>Makelovirus</taxon>
        <taxon>Makelovirus prm1</taxon>
    </lineage>
</organism>
<evidence type="ECO:0000313" key="1">
    <source>
        <dbReference type="EMBL" id="AXN58499.1"/>
    </source>
</evidence>
<dbReference type="KEGG" id="vg:65115425"/>
<keyword evidence="2" id="KW-1185">Reference proteome</keyword>
<sequence>MNVQCLLFQNDLVVIAEVVEVMSEIGDPDCKLVKPFRILGRHEAPDMTPDERIQPWLDFTEQSDIMVRSSDILTFVEPAPQLLAHYMTLID</sequence>
<dbReference type="Proteomes" id="UP000259950">
    <property type="component" value="Segment"/>
</dbReference>
<accession>A0A346FKJ4</accession>
<dbReference type="Gene3D" id="2.30.30.100">
    <property type="match status" value="1"/>
</dbReference>
<reference evidence="1" key="1">
    <citation type="submission" date="2018-07" db="EMBL/GenBank/DDBJ databases">
        <title>Complete genome sequence of the cyanophage S-PRM1 isolated from Singapore coastal waters.</title>
        <authorList>
            <person name="Chenard C."/>
            <person name="Kolundzija S."/>
            <person name="Lauro F.M."/>
        </authorList>
    </citation>
    <scope>NUCLEOTIDE SEQUENCE [LARGE SCALE GENOMIC DNA]</scope>
</reference>
<evidence type="ECO:0000313" key="2">
    <source>
        <dbReference type="Proteomes" id="UP000259950"/>
    </source>
</evidence>
<dbReference type="Pfam" id="PF20198">
    <property type="entry name" value="DUF6561"/>
    <property type="match status" value="1"/>
</dbReference>
<dbReference type="RefSeq" id="YP_010097758.1">
    <property type="nucleotide sequence ID" value="NC_055761.1"/>
</dbReference>
<protein>
    <submittedName>
        <fullName evidence="1">Uncharacterized protein</fullName>
    </submittedName>
</protein>
<name>A0A346FKJ4_9CAUD</name>
<proteinExistence type="predicted"/>
<dbReference type="GeneID" id="65115425"/>
<dbReference type="EMBL" id="MH629685">
    <property type="protein sequence ID" value="AXN58499.1"/>
    <property type="molecule type" value="Genomic_DNA"/>
</dbReference>
<dbReference type="InterPro" id="IPR046691">
    <property type="entry name" value="DUF6561"/>
</dbReference>